<proteinExistence type="predicted"/>
<dbReference type="AlphaFoldDB" id="A0A9Q1FD05"/>
<evidence type="ECO:0000313" key="1">
    <source>
        <dbReference type="EMBL" id="KAJ8356011.1"/>
    </source>
</evidence>
<dbReference type="EMBL" id="JAINUF010000006">
    <property type="protein sequence ID" value="KAJ8356011.1"/>
    <property type="molecule type" value="Genomic_DNA"/>
</dbReference>
<sequence length="67" mass="7100">MLPPRVSGKALRPVVGHGPDRQGCGLDAVSAESNVTASVSGLDILKVKQRPSSDYMVRIRTADNPDL</sequence>
<dbReference type="Proteomes" id="UP001152622">
    <property type="component" value="Chromosome 6"/>
</dbReference>
<comment type="caution">
    <text evidence="1">The sequence shown here is derived from an EMBL/GenBank/DDBJ whole genome shotgun (WGS) entry which is preliminary data.</text>
</comment>
<organism evidence="1 2">
    <name type="scientific">Synaphobranchus kaupii</name>
    <name type="common">Kaup's arrowtooth eel</name>
    <dbReference type="NCBI Taxonomy" id="118154"/>
    <lineage>
        <taxon>Eukaryota</taxon>
        <taxon>Metazoa</taxon>
        <taxon>Chordata</taxon>
        <taxon>Craniata</taxon>
        <taxon>Vertebrata</taxon>
        <taxon>Euteleostomi</taxon>
        <taxon>Actinopterygii</taxon>
        <taxon>Neopterygii</taxon>
        <taxon>Teleostei</taxon>
        <taxon>Anguilliformes</taxon>
        <taxon>Synaphobranchidae</taxon>
        <taxon>Synaphobranchus</taxon>
    </lineage>
</organism>
<accession>A0A9Q1FD05</accession>
<name>A0A9Q1FD05_SYNKA</name>
<gene>
    <name evidence="1" type="ORF">SKAU_G00188050</name>
</gene>
<keyword evidence="2" id="KW-1185">Reference proteome</keyword>
<reference evidence="1" key="1">
    <citation type="journal article" date="2023" name="Science">
        <title>Genome structures resolve the early diversification of teleost fishes.</title>
        <authorList>
            <person name="Parey E."/>
            <person name="Louis A."/>
            <person name="Montfort J."/>
            <person name="Bouchez O."/>
            <person name="Roques C."/>
            <person name="Iampietro C."/>
            <person name="Lluch J."/>
            <person name="Castinel A."/>
            <person name="Donnadieu C."/>
            <person name="Desvignes T."/>
            <person name="Floi Bucao C."/>
            <person name="Jouanno E."/>
            <person name="Wen M."/>
            <person name="Mejri S."/>
            <person name="Dirks R."/>
            <person name="Jansen H."/>
            <person name="Henkel C."/>
            <person name="Chen W.J."/>
            <person name="Zahm M."/>
            <person name="Cabau C."/>
            <person name="Klopp C."/>
            <person name="Thompson A.W."/>
            <person name="Robinson-Rechavi M."/>
            <person name="Braasch I."/>
            <person name="Lecointre G."/>
            <person name="Bobe J."/>
            <person name="Postlethwait J.H."/>
            <person name="Berthelot C."/>
            <person name="Roest Crollius H."/>
            <person name="Guiguen Y."/>
        </authorList>
    </citation>
    <scope>NUCLEOTIDE SEQUENCE</scope>
    <source>
        <strain evidence="1">WJC10195</strain>
    </source>
</reference>
<evidence type="ECO:0000313" key="2">
    <source>
        <dbReference type="Proteomes" id="UP001152622"/>
    </source>
</evidence>
<protein>
    <submittedName>
        <fullName evidence="1">Uncharacterized protein</fullName>
    </submittedName>
</protein>